<dbReference type="EMBL" id="MCGO01000011">
    <property type="protein sequence ID" value="ORY48726.1"/>
    <property type="molecule type" value="Genomic_DNA"/>
</dbReference>
<evidence type="ECO:0000256" key="1">
    <source>
        <dbReference type="SAM" id="SignalP"/>
    </source>
</evidence>
<gene>
    <name evidence="3" type="ORF">BCR33DRAFT_42551</name>
</gene>
<dbReference type="OrthoDB" id="2161164at2759"/>
<evidence type="ECO:0000313" key="3">
    <source>
        <dbReference type="EMBL" id="ORY48726.1"/>
    </source>
</evidence>
<organism evidence="3 4">
    <name type="scientific">Rhizoclosmatium globosum</name>
    <dbReference type="NCBI Taxonomy" id="329046"/>
    <lineage>
        <taxon>Eukaryota</taxon>
        <taxon>Fungi</taxon>
        <taxon>Fungi incertae sedis</taxon>
        <taxon>Chytridiomycota</taxon>
        <taxon>Chytridiomycota incertae sedis</taxon>
        <taxon>Chytridiomycetes</taxon>
        <taxon>Chytridiales</taxon>
        <taxon>Chytriomycetaceae</taxon>
        <taxon>Rhizoclosmatium</taxon>
    </lineage>
</organism>
<dbReference type="Pfam" id="PF21035">
    <property type="entry name" value="CCDC138_C"/>
    <property type="match status" value="1"/>
</dbReference>
<feature type="domain" description="Coiled-coil" evidence="2">
    <location>
        <begin position="45"/>
        <end position="217"/>
    </location>
</feature>
<protein>
    <recommendedName>
        <fullName evidence="2">Coiled-coil domain-containing protein</fullName>
    </recommendedName>
</protein>
<comment type="caution">
    <text evidence="3">The sequence shown here is derived from an EMBL/GenBank/DDBJ whole genome shotgun (WGS) entry which is preliminary data.</text>
</comment>
<feature type="signal peptide" evidence="1">
    <location>
        <begin position="1"/>
        <end position="15"/>
    </location>
</feature>
<name>A0A1Y2CP49_9FUNG</name>
<dbReference type="Proteomes" id="UP000193642">
    <property type="component" value="Unassembled WGS sequence"/>
</dbReference>
<reference evidence="3 4" key="1">
    <citation type="submission" date="2016-07" db="EMBL/GenBank/DDBJ databases">
        <title>Pervasive Adenine N6-methylation of Active Genes in Fungi.</title>
        <authorList>
            <consortium name="DOE Joint Genome Institute"/>
            <person name="Mondo S.J."/>
            <person name="Dannebaum R.O."/>
            <person name="Kuo R.C."/>
            <person name="Labutti K."/>
            <person name="Haridas S."/>
            <person name="Kuo A."/>
            <person name="Salamov A."/>
            <person name="Ahrendt S.R."/>
            <person name="Lipzen A."/>
            <person name="Sullivan W."/>
            <person name="Andreopoulos W.B."/>
            <person name="Clum A."/>
            <person name="Lindquist E."/>
            <person name="Daum C."/>
            <person name="Ramamoorthy G.K."/>
            <person name="Gryganskyi A."/>
            <person name="Culley D."/>
            <person name="Magnuson J.K."/>
            <person name="James T.Y."/>
            <person name="O'Malley M.A."/>
            <person name="Stajich J.E."/>
            <person name="Spatafora J.W."/>
            <person name="Visel A."/>
            <person name="Grigoriev I.V."/>
        </authorList>
    </citation>
    <scope>NUCLEOTIDE SEQUENCE [LARGE SCALE GENOMIC DNA]</scope>
    <source>
        <strain evidence="3 4">JEL800</strain>
    </source>
</reference>
<keyword evidence="1" id="KW-0732">Signal</keyword>
<feature type="chain" id="PRO_5012756525" description="Coiled-coil domain-containing protein" evidence="1">
    <location>
        <begin position="16"/>
        <end position="219"/>
    </location>
</feature>
<evidence type="ECO:0000313" key="4">
    <source>
        <dbReference type="Proteomes" id="UP000193642"/>
    </source>
</evidence>
<sequence length="219" mass="24615">MYSLLLTFVLEFVRSLPTDCHERAELAKSATQVLLNSSKPNIYLSLHAKLSLQLIILSDYSMATLPRCELVLSDLMNTMTTGDEVKQLFLGLYGLDLLHPIMASAEMSPTVKLLASSVILTMCEDGDWNEDFLDQCMDNESLIDSIAACALTPVPHEYVGLYENILVLLQKVSRIPKTQAFIRNNTALMEWVQSVCDSEENLSEFMKLNAVSIWQNLME</sequence>
<keyword evidence="4" id="KW-1185">Reference proteome</keyword>
<evidence type="ECO:0000259" key="2">
    <source>
        <dbReference type="Pfam" id="PF21035"/>
    </source>
</evidence>
<proteinExistence type="predicted"/>
<accession>A0A1Y2CP49</accession>
<dbReference type="AlphaFoldDB" id="A0A1Y2CP49"/>
<dbReference type="InterPro" id="IPR048750">
    <property type="entry name" value="CCDC138_C"/>
</dbReference>